<sequence>MSDPLFAPPHGEWRRPASGYIAARRIATFITWLIVFGIPVGALTAFAPWPFAVSVGAVGLIVLVWRVIRVAALCRARGYAEMDEELYVTKGIWFQSLTVVPYGRMQVVEVERDLFERWFGIATVRLVTASSETGASIPGIPPEQAAELRDRLTELGDPRGSGL</sequence>
<dbReference type="EMBL" id="VFOR01000004">
    <property type="protein sequence ID" value="TQL56609.1"/>
    <property type="molecule type" value="Genomic_DNA"/>
</dbReference>
<proteinExistence type="predicted"/>
<organism evidence="3 4">
    <name type="scientific">Propioniferax innocua</name>
    <dbReference type="NCBI Taxonomy" id="1753"/>
    <lineage>
        <taxon>Bacteria</taxon>
        <taxon>Bacillati</taxon>
        <taxon>Actinomycetota</taxon>
        <taxon>Actinomycetes</taxon>
        <taxon>Propionibacteriales</taxon>
        <taxon>Propionibacteriaceae</taxon>
        <taxon>Propioniferax</taxon>
    </lineage>
</organism>
<dbReference type="PANTHER" id="PTHR34473">
    <property type="entry name" value="UPF0699 TRANSMEMBRANE PROTEIN YDBS"/>
    <property type="match status" value="1"/>
</dbReference>
<accession>A0A542Z8E1</accession>
<evidence type="ECO:0000313" key="3">
    <source>
        <dbReference type="EMBL" id="TQL56609.1"/>
    </source>
</evidence>
<feature type="transmembrane region" description="Helical" evidence="1">
    <location>
        <begin position="49"/>
        <end position="68"/>
    </location>
</feature>
<name>A0A542Z8E1_9ACTN</name>
<dbReference type="Pfam" id="PF03703">
    <property type="entry name" value="bPH_2"/>
    <property type="match status" value="1"/>
</dbReference>
<evidence type="ECO:0000259" key="2">
    <source>
        <dbReference type="Pfam" id="PF03703"/>
    </source>
</evidence>
<feature type="transmembrane region" description="Helical" evidence="1">
    <location>
        <begin position="21"/>
        <end position="43"/>
    </location>
</feature>
<dbReference type="Proteomes" id="UP000316196">
    <property type="component" value="Unassembled WGS sequence"/>
</dbReference>
<keyword evidence="1" id="KW-0812">Transmembrane</keyword>
<evidence type="ECO:0000313" key="4">
    <source>
        <dbReference type="Proteomes" id="UP000316196"/>
    </source>
</evidence>
<evidence type="ECO:0000256" key="1">
    <source>
        <dbReference type="SAM" id="Phobius"/>
    </source>
</evidence>
<dbReference type="AlphaFoldDB" id="A0A542Z8E1"/>
<keyword evidence="4" id="KW-1185">Reference proteome</keyword>
<dbReference type="InterPro" id="IPR005182">
    <property type="entry name" value="YdbS-like_PH"/>
</dbReference>
<keyword evidence="1" id="KW-0472">Membrane</keyword>
<dbReference type="RefSeq" id="WP_142094513.1">
    <property type="nucleotide sequence ID" value="NZ_BAAAMD010000002.1"/>
</dbReference>
<protein>
    <recommendedName>
        <fullName evidence="2">YdbS-like PH domain-containing protein</fullName>
    </recommendedName>
</protein>
<comment type="caution">
    <text evidence="3">The sequence shown here is derived from an EMBL/GenBank/DDBJ whole genome shotgun (WGS) entry which is preliminary data.</text>
</comment>
<gene>
    <name evidence="3" type="ORF">FB460_2502</name>
</gene>
<dbReference type="PANTHER" id="PTHR34473:SF3">
    <property type="entry name" value="TRANSMEMBRANE PROTEIN-RELATED"/>
    <property type="match status" value="1"/>
</dbReference>
<keyword evidence="1" id="KW-1133">Transmembrane helix</keyword>
<dbReference type="OrthoDB" id="7364633at2"/>
<reference evidence="3 4" key="1">
    <citation type="submission" date="2019-06" db="EMBL/GenBank/DDBJ databases">
        <title>Sequencing the genomes of 1000 actinobacteria strains.</title>
        <authorList>
            <person name="Klenk H.-P."/>
        </authorList>
    </citation>
    <scope>NUCLEOTIDE SEQUENCE [LARGE SCALE GENOMIC DNA]</scope>
    <source>
        <strain evidence="3 4">DSM 8251</strain>
    </source>
</reference>
<feature type="domain" description="YdbS-like PH" evidence="2">
    <location>
        <begin position="75"/>
        <end position="152"/>
    </location>
</feature>